<evidence type="ECO:0000313" key="7">
    <source>
        <dbReference type="WBParaSite" id="PSAMB.scaffold2986size20190.g19872.t1"/>
    </source>
</evidence>
<dbReference type="AlphaFoldDB" id="A0A914W1R5"/>
<feature type="compositionally biased region" description="Acidic residues" evidence="5">
    <location>
        <begin position="133"/>
        <end position="146"/>
    </location>
</feature>
<feature type="region of interest" description="Disordered" evidence="5">
    <location>
        <begin position="124"/>
        <end position="204"/>
    </location>
</feature>
<comment type="similarity">
    <text evidence="2">Belongs to the TSR2 family.</text>
</comment>
<evidence type="ECO:0000256" key="5">
    <source>
        <dbReference type="SAM" id="MobiDB-lite"/>
    </source>
</evidence>
<keyword evidence="4" id="KW-0698">rRNA processing</keyword>
<organism evidence="6 7">
    <name type="scientific">Plectus sambesii</name>
    <dbReference type="NCBI Taxonomy" id="2011161"/>
    <lineage>
        <taxon>Eukaryota</taxon>
        <taxon>Metazoa</taxon>
        <taxon>Ecdysozoa</taxon>
        <taxon>Nematoda</taxon>
        <taxon>Chromadorea</taxon>
        <taxon>Plectida</taxon>
        <taxon>Plectina</taxon>
        <taxon>Plectoidea</taxon>
        <taxon>Plectidae</taxon>
        <taxon>Plectus</taxon>
    </lineage>
</organism>
<dbReference type="InterPro" id="IPR019398">
    <property type="entry name" value="Pre-rRNA_process_TSR2"/>
</dbReference>
<evidence type="ECO:0000256" key="2">
    <source>
        <dbReference type="ARBA" id="ARBA00006524"/>
    </source>
</evidence>
<sequence length="204" mass="21782">MASTSNSVLTFPAVITRLLRAWTAYQYALQAQMGGSATSEKAAWFESVLAELFTNNRNLQVDEVIDWIDELLYNEFDLIVEDGSIDWLADALIKCFGWLSNARYDQVDALLARLPSDSAVAAATAQSTTAVDDAAESDSAGDDEDSMPGSGRVPVVARSNATAASSNGEALGAQSLNNGDEAMDESKSPDSDGWTTVSKKGKRK</sequence>
<feature type="compositionally biased region" description="Polar residues" evidence="5">
    <location>
        <begin position="159"/>
        <end position="178"/>
    </location>
</feature>
<dbReference type="PANTHER" id="PTHR21250">
    <property type="entry name" value="PRE-RRNA-PROCESSING PROTEIN TSR2 HOMOLOG"/>
    <property type="match status" value="1"/>
</dbReference>
<proteinExistence type="inferred from homology"/>
<keyword evidence="6" id="KW-1185">Reference proteome</keyword>
<accession>A0A914W1R5</accession>
<dbReference type="Proteomes" id="UP000887566">
    <property type="component" value="Unplaced"/>
</dbReference>
<dbReference type="Pfam" id="PF10273">
    <property type="entry name" value="WGG"/>
    <property type="match status" value="1"/>
</dbReference>
<evidence type="ECO:0000256" key="3">
    <source>
        <dbReference type="ARBA" id="ARBA00017551"/>
    </source>
</evidence>
<dbReference type="GO" id="GO:0006364">
    <property type="term" value="P:rRNA processing"/>
    <property type="evidence" value="ECO:0007669"/>
    <property type="project" value="UniProtKB-KW"/>
</dbReference>
<evidence type="ECO:0000256" key="4">
    <source>
        <dbReference type="ARBA" id="ARBA00022552"/>
    </source>
</evidence>
<reference evidence="7" key="1">
    <citation type="submission" date="2022-11" db="UniProtKB">
        <authorList>
            <consortium name="WormBaseParasite"/>
        </authorList>
    </citation>
    <scope>IDENTIFICATION</scope>
</reference>
<comment type="function">
    <text evidence="1">May be involved in 20S pre-rRNA processing.</text>
</comment>
<name>A0A914W1R5_9BILA</name>
<evidence type="ECO:0000256" key="1">
    <source>
        <dbReference type="ARBA" id="ARBA00002210"/>
    </source>
</evidence>
<evidence type="ECO:0000313" key="6">
    <source>
        <dbReference type="Proteomes" id="UP000887566"/>
    </source>
</evidence>
<dbReference type="WBParaSite" id="PSAMB.scaffold2986size20190.g19872.t1">
    <property type="protein sequence ID" value="PSAMB.scaffold2986size20190.g19872.t1"/>
    <property type="gene ID" value="PSAMB.scaffold2986size20190.g19872"/>
</dbReference>
<protein>
    <recommendedName>
        <fullName evidence="3">Pre-rRNA-processing protein TSR2 homolog</fullName>
    </recommendedName>
</protein>